<dbReference type="Pfam" id="PF13205">
    <property type="entry name" value="Big_5"/>
    <property type="match status" value="1"/>
</dbReference>
<name>A0A0A2MFW8_9FLAO</name>
<evidence type="ECO:0000256" key="2">
    <source>
        <dbReference type="SAM" id="SignalP"/>
    </source>
</evidence>
<dbReference type="Proteomes" id="UP000030121">
    <property type="component" value="Unassembled WGS sequence"/>
</dbReference>
<feature type="signal peptide" evidence="2">
    <location>
        <begin position="1"/>
        <end position="23"/>
    </location>
</feature>
<accession>A0A0A2MFW8</accession>
<evidence type="ECO:0000313" key="5">
    <source>
        <dbReference type="Proteomes" id="UP000030121"/>
    </source>
</evidence>
<dbReference type="InterPro" id="IPR032812">
    <property type="entry name" value="SbsA_Ig"/>
</dbReference>
<keyword evidence="5" id="KW-1185">Reference proteome</keyword>
<dbReference type="OrthoDB" id="9809989at2"/>
<protein>
    <recommendedName>
        <fullName evidence="3">SbsA Ig-like domain-containing protein</fullName>
    </recommendedName>
</protein>
<sequence length="533" mass="60950">MLKSKFTFLLVSLVLLVTGCAKRGTITGGAKDTIPPVLINSSPKNFSTDFKGDFIKITFDEYIKIKDLNKQLIISPPMKNAPYIVPMGSASKFISIKINDTLQPNTTYSFNFGQSITDNNEGNPFSQFKYVFSTGSYIDSLKLGGKIKDALSKKTDNFVNIQLYEAATFNDSTIYKEQPRYVTNSLDSLTTFALENLKEGQYYLIALKDENKDYKYNPKTDKIAFHNKPIVIPNDTLFRLDLFKEKLPFKASRPSQASANRLVMGYEGTHKNVALKIRNKDAEIPFVITKLPKADSLQLWIPKIKTDSLQIEVAGEQFSKTFTTKLKEMKTTDTLSLKAKQSGSIAFRENFTIEAATPLVKIDASKIRITKKDSAAVAFTAKYKEFEQELVFDFKKEESEKYKVLLLPGALKDFYDKENDTLSYTLNTKKLSDFGNLKITLENVDRFPILVELLDAKENVMESQYSEKETVLYFDVIEPRQYTLRIIYDDDKNKEWTSGNFLEKRQPEEVIYFPKEIDVRANWDVEQPFILSK</sequence>
<dbReference type="PROSITE" id="PS51257">
    <property type="entry name" value="PROKAR_LIPOPROTEIN"/>
    <property type="match status" value="1"/>
</dbReference>
<dbReference type="EMBL" id="JRLW01000002">
    <property type="protein sequence ID" value="KGO90358.1"/>
    <property type="molecule type" value="Genomic_DNA"/>
</dbReference>
<keyword evidence="1 2" id="KW-0732">Signal</keyword>
<gene>
    <name evidence="4" type="ORF">Q764_02060</name>
</gene>
<dbReference type="AlphaFoldDB" id="A0A0A2MFW8"/>
<dbReference type="STRING" id="1121899.GCA_000430025_01697"/>
<evidence type="ECO:0000256" key="1">
    <source>
        <dbReference type="ARBA" id="ARBA00022729"/>
    </source>
</evidence>
<evidence type="ECO:0000313" key="4">
    <source>
        <dbReference type="EMBL" id="KGO90358.1"/>
    </source>
</evidence>
<feature type="chain" id="PRO_5001992130" description="SbsA Ig-like domain-containing protein" evidence="2">
    <location>
        <begin position="24"/>
        <end position="533"/>
    </location>
</feature>
<comment type="caution">
    <text evidence="4">The sequence shown here is derived from an EMBL/GenBank/DDBJ whole genome shotgun (WGS) entry which is preliminary data.</text>
</comment>
<dbReference type="RefSeq" id="WP_026980145.1">
    <property type="nucleotide sequence ID" value="NZ_AUCZ01000007.1"/>
</dbReference>
<proteinExistence type="predicted"/>
<evidence type="ECO:0000259" key="3">
    <source>
        <dbReference type="Pfam" id="PF13205"/>
    </source>
</evidence>
<organism evidence="4 5">
    <name type="scientific">Flavobacterium suncheonense GH29-5 = DSM 17707</name>
    <dbReference type="NCBI Taxonomy" id="1121899"/>
    <lineage>
        <taxon>Bacteria</taxon>
        <taxon>Pseudomonadati</taxon>
        <taxon>Bacteroidota</taxon>
        <taxon>Flavobacteriia</taxon>
        <taxon>Flavobacteriales</taxon>
        <taxon>Flavobacteriaceae</taxon>
        <taxon>Flavobacterium</taxon>
    </lineage>
</organism>
<feature type="domain" description="SbsA Ig-like" evidence="3">
    <location>
        <begin position="32"/>
        <end position="134"/>
    </location>
</feature>
<reference evidence="4 5" key="1">
    <citation type="submission" date="2013-09" db="EMBL/GenBank/DDBJ databases">
        <authorList>
            <person name="Zeng Z."/>
            <person name="Chen C."/>
        </authorList>
    </citation>
    <scope>NUCLEOTIDE SEQUENCE [LARGE SCALE GENOMIC DNA]</scope>
    <source>
        <strain evidence="4 5">GH29-5</strain>
    </source>
</reference>
<dbReference type="eggNOG" id="COG4704">
    <property type="taxonomic scope" value="Bacteria"/>
</dbReference>